<dbReference type="PRINTS" id="PR00793">
    <property type="entry name" value="PROAMNOPTASE"/>
</dbReference>
<dbReference type="RefSeq" id="WP_207333053.1">
    <property type="nucleotide sequence ID" value="NZ_JAFMYW010000019.1"/>
</dbReference>
<name>A0ABS3JUP0_9BACT</name>
<comment type="similarity">
    <text evidence="1">Belongs to the peptidase S33 family.</text>
</comment>
<keyword evidence="6" id="KW-1185">Reference proteome</keyword>
<protein>
    <submittedName>
        <fullName evidence="5">Alpha/beta hydrolase</fullName>
    </submittedName>
</protein>
<evidence type="ECO:0000313" key="5">
    <source>
        <dbReference type="EMBL" id="MBO0953101.1"/>
    </source>
</evidence>
<evidence type="ECO:0000256" key="1">
    <source>
        <dbReference type="ARBA" id="ARBA00010088"/>
    </source>
</evidence>
<keyword evidence="3" id="KW-0732">Signal</keyword>
<evidence type="ECO:0000313" key="6">
    <source>
        <dbReference type="Proteomes" id="UP000664628"/>
    </source>
</evidence>
<feature type="domain" description="AB hydrolase-1" evidence="4">
    <location>
        <begin position="42"/>
        <end position="270"/>
    </location>
</feature>
<dbReference type="Pfam" id="PF00561">
    <property type="entry name" value="Abhydrolase_1"/>
    <property type="match status" value="1"/>
</dbReference>
<dbReference type="InterPro" id="IPR050266">
    <property type="entry name" value="AB_hydrolase_sf"/>
</dbReference>
<dbReference type="PANTHER" id="PTHR43798:SF33">
    <property type="entry name" value="HYDROLASE, PUTATIVE (AFU_ORTHOLOGUE AFUA_2G14860)-RELATED"/>
    <property type="match status" value="1"/>
</dbReference>
<dbReference type="InterPro" id="IPR002410">
    <property type="entry name" value="Peptidase_S33"/>
</dbReference>
<dbReference type="InterPro" id="IPR000073">
    <property type="entry name" value="AB_hydrolase_1"/>
</dbReference>
<reference evidence="5 6" key="1">
    <citation type="submission" date="2021-03" db="EMBL/GenBank/DDBJ databases">
        <title>Fibrella sp. HMF5405 genome sequencing and assembly.</title>
        <authorList>
            <person name="Kang H."/>
            <person name="Kim H."/>
            <person name="Bae S."/>
            <person name="Joh K."/>
        </authorList>
    </citation>
    <scope>NUCLEOTIDE SEQUENCE [LARGE SCALE GENOMIC DNA]</scope>
    <source>
        <strain evidence="5 6">HMF5405</strain>
    </source>
</reference>
<feature type="chain" id="PRO_5045835270" evidence="3">
    <location>
        <begin position="21"/>
        <end position="289"/>
    </location>
</feature>
<dbReference type="PANTHER" id="PTHR43798">
    <property type="entry name" value="MONOACYLGLYCEROL LIPASE"/>
    <property type="match status" value="1"/>
</dbReference>
<dbReference type="GO" id="GO:0016787">
    <property type="term" value="F:hydrolase activity"/>
    <property type="evidence" value="ECO:0007669"/>
    <property type="project" value="UniProtKB-KW"/>
</dbReference>
<evidence type="ECO:0000259" key="4">
    <source>
        <dbReference type="Pfam" id="PF00561"/>
    </source>
</evidence>
<accession>A0ABS3JUP0</accession>
<proteinExistence type="inferred from homology"/>
<evidence type="ECO:0000256" key="3">
    <source>
        <dbReference type="SAM" id="SignalP"/>
    </source>
</evidence>
<evidence type="ECO:0000256" key="2">
    <source>
        <dbReference type="ARBA" id="ARBA00022801"/>
    </source>
</evidence>
<dbReference type="EMBL" id="JAFMYW010000019">
    <property type="protein sequence ID" value="MBO0953101.1"/>
    <property type="molecule type" value="Genomic_DNA"/>
</dbReference>
<organism evidence="5 6">
    <name type="scientific">Fibrella forsythiae</name>
    <dbReference type="NCBI Taxonomy" id="2817061"/>
    <lineage>
        <taxon>Bacteria</taxon>
        <taxon>Pseudomonadati</taxon>
        <taxon>Bacteroidota</taxon>
        <taxon>Cytophagia</taxon>
        <taxon>Cytophagales</taxon>
        <taxon>Spirosomataceae</taxon>
        <taxon>Fibrella</taxon>
    </lineage>
</organism>
<dbReference type="InterPro" id="IPR029058">
    <property type="entry name" value="AB_hydrolase_fold"/>
</dbReference>
<keyword evidence="2 5" id="KW-0378">Hydrolase</keyword>
<dbReference type="Proteomes" id="UP000664628">
    <property type="component" value="Unassembled WGS sequence"/>
</dbReference>
<gene>
    <name evidence="5" type="ORF">J2I46_31295</name>
</gene>
<feature type="signal peptide" evidence="3">
    <location>
        <begin position="1"/>
        <end position="20"/>
    </location>
</feature>
<dbReference type="SUPFAM" id="SSF53474">
    <property type="entry name" value="alpha/beta-Hydrolases"/>
    <property type="match status" value="1"/>
</dbReference>
<comment type="caution">
    <text evidence="5">The sequence shown here is derived from an EMBL/GenBank/DDBJ whole genome shotgun (WGS) entry which is preliminary data.</text>
</comment>
<dbReference type="Gene3D" id="3.40.50.1820">
    <property type="entry name" value="alpha/beta hydrolase"/>
    <property type="match status" value="1"/>
</dbReference>
<sequence length="289" mass="32913">MKKFLFTILACLANAFLSYGQDGFVAGNPELAYWQVGKEKETVIVLHGGPAAQHAYLRPEFDALSKVAKVIYYDQRGCGKSAKADTYIWQEHVKDLKRVIKILGQDKKVYLAGSSWGSTLAMIYAYIHPEDVKGLILSGTYRWEGEAMTPYAYSIYQRDILPSRLVSNKIRLREQKLVQYKAKNGQLIDTLISINKEAEIYTGYPQTETRKSFVTAPLSDSLKKIMLPVLLFNGTEHCEIEDWGEQYAKLLPQAELYTIIGACHDPWFSNPENFFNQCKVFIKRITNSN</sequence>